<name>A0A0N8FX55_9STRE</name>
<dbReference type="InterPro" id="IPR006490">
    <property type="entry name" value="Maj_tail_phi13"/>
</dbReference>
<dbReference type="AlphaFoldDB" id="A0A0N8FX55"/>
<gene>
    <name evidence="1" type="ORF">AKK44_05840</name>
</gene>
<sequence length="191" mass="20634">MGKVKFGLRDFQYAVLGDDDTLKTKIGGIKKVPGITEAKLDITNELVTISADDGPYVVISGGITDTKLEVKVLDLTSDARKDFFGISVDNGIEKYNKSLTPNNITCIFRTSMEDGKAVWVGLLKGKFNVPGLEAKTKDGAPSPEPDTVTGNFVGRGEEGDVYFIGREDAPEFKLSEFKKMVFAGATVLGED</sequence>
<dbReference type="Proteomes" id="UP000049578">
    <property type="component" value="Unassembled WGS sequence"/>
</dbReference>
<protein>
    <submittedName>
        <fullName evidence="1">Phage tail protein</fullName>
    </submittedName>
</protein>
<accession>A0A0N8FX55</accession>
<dbReference type="RefSeq" id="WP_054278906.1">
    <property type="nucleotide sequence ID" value="NZ_LHQM01000024.1"/>
</dbReference>
<proteinExistence type="predicted"/>
<dbReference type="STRING" id="119224.AKK44_05840"/>
<dbReference type="EMBL" id="LHQM01000024">
    <property type="protein sequence ID" value="KPJ22187.1"/>
    <property type="molecule type" value="Genomic_DNA"/>
</dbReference>
<dbReference type="NCBIfam" id="TIGR01603">
    <property type="entry name" value="maj_tail_phi13"/>
    <property type="match status" value="1"/>
</dbReference>
<comment type="caution">
    <text evidence="1">The sequence shown here is derived from an EMBL/GenBank/DDBJ whole genome shotgun (WGS) entry which is preliminary data.</text>
</comment>
<dbReference type="PATRIC" id="fig|119224.3.peg.715"/>
<reference evidence="1 2" key="1">
    <citation type="submission" date="2015-08" db="EMBL/GenBank/DDBJ databases">
        <title>Genome sequence of Streptococcus phocae subsp. phocae ATCC 51973T isolated from liver specimen obtained from seal.</title>
        <authorList>
            <person name="Avendano-Herrera R."/>
        </authorList>
    </citation>
    <scope>NUCLEOTIDE SEQUENCE [LARGE SCALE GENOMIC DNA]</scope>
    <source>
        <strain evidence="1 2">ATCC 51973</strain>
    </source>
</reference>
<organism evidence="1 2">
    <name type="scientific">Streptococcus phocae</name>
    <dbReference type="NCBI Taxonomy" id="119224"/>
    <lineage>
        <taxon>Bacteria</taxon>
        <taxon>Bacillati</taxon>
        <taxon>Bacillota</taxon>
        <taxon>Bacilli</taxon>
        <taxon>Lactobacillales</taxon>
        <taxon>Streptococcaceae</taxon>
        <taxon>Streptococcus</taxon>
    </lineage>
</organism>
<evidence type="ECO:0000313" key="2">
    <source>
        <dbReference type="Proteomes" id="UP000049578"/>
    </source>
</evidence>
<evidence type="ECO:0000313" key="1">
    <source>
        <dbReference type="EMBL" id="KPJ22187.1"/>
    </source>
</evidence>
<keyword evidence="2" id="KW-1185">Reference proteome</keyword>